<comment type="function">
    <text evidence="6">Catalyzes the conversion of 7,8-dihydroneopterin to 6-hydroxymethyl-7,8-dihydropterin.</text>
</comment>
<comment type="similarity">
    <text evidence="3 6">Belongs to the DHNA family.</text>
</comment>
<dbReference type="NCBIfam" id="TIGR00526">
    <property type="entry name" value="folB_dom"/>
    <property type="match status" value="1"/>
</dbReference>
<dbReference type="EMBL" id="AUNC01000001">
    <property type="protein sequence ID" value="KEO59491.1"/>
    <property type="molecule type" value="Genomic_DNA"/>
</dbReference>
<evidence type="ECO:0000256" key="3">
    <source>
        <dbReference type="ARBA" id="ARBA00005708"/>
    </source>
</evidence>
<proteinExistence type="inferred from homology"/>
<comment type="pathway">
    <text evidence="2 6">Cofactor biosynthesis; tetrahydrofolate biosynthesis; 2-amino-4-hydroxy-6-hydroxymethyl-7,8-dihydropteridine diphosphate from 7,8-dihydroneopterin triphosphate: step 3/4.</text>
</comment>
<dbReference type="Gene3D" id="3.30.1130.10">
    <property type="match status" value="1"/>
</dbReference>
<comment type="catalytic activity">
    <reaction evidence="1 6">
        <text>7,8-dihydroneopterin = 6-hydroxymethyl-7,8-dihydropterin + glycolaldehyde</text>
        <dbReference type="Rhea" id="RHEA:10540"/>
        <dbReference type="ChEBI" id="CHEBI:17001"/>
        <dbReference type="ChEBI" id="CHEBI:17071"/>
        <dbReference type="ChEBI" id="CHEBI:44841"/>
        <dbReference type="EC" id="4.1.2.25"/>
    </reaction>
</comment>
<keyword evidence="4 6" id="KW-0289">Folate biosynthesis</keyword>
<dbReference type="NCBIfam" id="TIGR00525">
    <property type="entry name" value="folB"/>
    <property type="match status" value="1"/>
</dbReference>
<organism evidence="8 9">
    <name type="scientific">Thalassospira permensis NBRC 106175</name>
    <dbReference type="NCBI Taxonomy" id="1353532"/>
    <lineage>
        <taxon>Bacteria</taxon>
        <taxon>Pseudomonadati</taxon>
        <taxon>Pseudomonadota</taxon>
        <taxon>Alphaproteobacteria</taxon>
        <taxon>Rhodospirillales</taxon>
        <taxon>Thalassospiraceae</taxon>
        <taxon>Thalassospira</taxon>
    </lineage>
</organism>
<evidence type="ECO:0000256" key="4">
    <source>
        <dbReference type="ARBA" id="ARBA00022909"/>
    </source>
</evidence>
<evidence type="ECO:0000259" key="7">
    <source>
        <dbReference type="SMART" id="SM00905"/>
    </source>
</evidence>
<evidence type="ECO:0000256" key="2">
    <source>
        <dbReference type="ARBA" id="ARBA00005013"/>
    </source>
</evidence>
<dbReference type="InterPro" id="IPR006156">
    <property type="entry name" value="Dihydroneopterin_aldolase"/>
</dbReference>
<evidence type="ECO:0000256" key="1">
    <source>
        <dbReference type="ARBA" id="ARBA00001353"/>
    </source>
</evidence>
<keyword evidence="5 6" id="KW-0456">Lyase</keyword>
<feature type="domain" description="Dihydroneopterin aldolase/epimerase" evidence="7">
    <location>
        <begin position="48"/>
        <end position="158"/>
    </location>
</feature>
<evidence type="ECO:0000313" key="9">
    <source>
        <dbReference type="Proteomes" id="UP000027463"/>
    </source>
</evidence>
<reference evidence="8 9" key="1">
    <citation type="submission" date="2013-07" db="EMBL/GenBank/DDBJ databases">
        <title>Thalassospira permensis NBRC 106175 Genome Sequencing.</title>
        <authorList>
            <person name="Lai Q."/>
            <person name="Shao Z."/>
        </authorList>
    </citation>
    <scope>NUCLEOTIDE SEQUENCE [LARGE SCALE GENOMIC DNA]</scope>
    <source>
        <strain evidence="8 9">NBRC 106175</strain>
    </source>
</reference>
<name>A0ABR4TTZ6_9PROT</name>
<dbReference type="PANTHER" id="PTHR42844:SF1">
    <property type="entry name" value="DIHYDRONEOPTERIN ALDOLASE 1-RELATED"/>
    <property type="match status" value="1"/>
</dbReference>
<gene>
    <name evidence="8" type="ORF">SMB34_00490</name>
</gene>
<dbReference type="SUPFAM" id="SSF55620">
    <property type="entry name" value="Tetrahydrobiopterin biosynthesis enzymes-like"/>
    <property type="match status" value="1"/>
</dbReference>
<evidence type="ECO:0000256" key="5">
    <source>
        <dbReference type="ARBA" id="ARBA00023239"/>
    </source>
</evidence>
<dbReference type="Pfam" id="PF02152">
    <property type="entry name" value="FolB"/>
    <property type="match status" value="1"/>
</dbReference>
<dbReference type="EC" id="4.1.2.25" evidence="6"/>
<accession>A0ABR4TTZ6</accession>
<sequence length="163" mass="18533">MMRRAWVPDIWPHQAQHKEDQTMTAGLKQDDNITTLPYADHAGSLRRVFVRDMVVETSIGVYDHEKHAPQRVRINLDLAVLEGEGVQNDDIATVLSYEDLVTGTREICRDGHVNLVETLGEKLADMCLADRRVRKVNVRVEKLDVFDDVAAVGVEIERFNIAR</sequence>
<dbReference type="InterPro" id="IPR006157">
    <property type="entry name" value="FolB_dom"/>
</dbReference>
<dbReference type="InterPro" id="IPR043133">
    <property type="entry name" value="GTP-CH-I_C/QueF"/>
</dbReference>
<evidence type="ECO:0000256" key="6">
    <source>
        <dbReference type="RuleBase" id="RU362079"/>
    </source>
</evidence>
<evidence type="ECO:0000313" key="8">
    <source>
        <dbReference type="EMBL" id="KEO59491.1"/>
    </source>
</evidence>
<dbReference type="PANTHER" id="PTHR42844">
    <property type="entry name" value="DIHYDRONEOPTERIN ALDOLASE 1-RELATED"/>
    <property type="match status" value="1"/>
</dbReference>
<comment type="caution">
    <text evidence="8">The sequence shown here is derived from an EMBL/GenBank/DDBJ whole genome shotgun (WGS) entry which is preliminary data.</text>
</comment>
<protein>
    <recommendedName>
        <fullName evidence="6">7,8-dihydroneopterin aldolase</fullName>
        <ecNumber evidence="6">4.1.2.25</ecNumber>
    </recommendedName>
</protein>
<dbReference type="Proteomes" id="UP000027463">
    <property type="component" value="Unassembled WGS sequence"/>
</dbReference>
<keyword evidence="9" id="KW-1185">Reference proteome</keyword>
<dbReference type="SMART" id="SM00905">
    <property type="entry name" value="FolB"/>
    <property type="match status" value="1"/>
</dbReference>